<evidence type="ECO:0000256" key="3">
    <source>
        <dbReference type="ARBA" id="ARBA00022475"/>
    </source>
</evidence>
<sequence>MISPRKTPDVQELPLPIGDAWRALVALCIGFFMILLDQTIVAVATPALQAEFDASYSQTIWVTSAYLLTLAVPMLVAGRLGDRVGPNRLYQVGMAIFTASSLVGGLAPTIEALIVARAAQGFGASLLVPQTMAILSRVFPRNRLGSALGVWGTVAGLATLSGPLFGGILTSTVGWQWIFFVNVPIGLVSIVLVARWVPSFPRLERRIDPASIAVSMLAVFLIVFGLQEAETLDWGLLVWLMLGGGIALIVLFLVRQSTVARHGGEPVVPLRLFRQRNFSLGGAGIALMGFNVAAFPLPLMLYLQQVHGLDALKAGLMLVPQAVISAVLSPWVGRLVDRLHPGRLGAAGFVAMGGSIAVLIVLLVADAPLWAALIALSFQGLGHAFIWSPNARTTIGDLDYELAGAGSGVYNTVRQLGSVLGSSSIAALLPTLLGTVSPTAAFATAMALPAAAMAIAVVVALLTTNPNAPAAAGGRAD</sequence>
<feature type="transmembrane region" description="Helical" evidence="7">
    <location>
        <begin position="147"/>
        <end position="169"/>
    </location>
</feature>
<dbReference type="PANTHER" id="PTHR42718:SF42">
    <property type="entry name" value="EXPORT PROTEIN"/>
    <property type="match status" value="1"/>
</dbReference>
<dbReference type="Gene3D" id="1.20.1250.20">
    <property type="entry name" value="MFS general substrate transporter like domains"/>
    <property type="match status" value="1"/>
</dbReference>
<feature type="transmembrane region" description="Helical" evidence="7">
    <location>
        <begin position="175"/>
        <end position="197"/>
    </location>
</feature>
<evidence type="ECO:0000313" key="9">
    <source>
        <dbReference type="EMBL" id="CCI83379.1"/>
    </source>
</evidence>
<keyword evidence="3" id="KW-1003">Cell membrane</keyword>
<dbReference type="RefSeq" id="WP_004600773.1">
    <property type="nucleotide sequence ID" value="NZ_HF541866.1"/>
</dbReference>
<dbReference type="eggNOG" id="COG0477">
    <property type="taxonomic scope" value="Bacteria"/>
</dbReference>
<organism evidence="9 12">
    <name type="scientific">Corynebacterium otitidis ATCC 51513</name>
    <dbReference type="NCBI Taxonomy" id="883169"/>
    <lineage>
        <taxon>Bacteria</taxon>
        <taxon>Bacillati</taxon>
        <taxon>Actinomycetota</taxon>
        <taxon>Actinomycetes</taxon>
        <taxon>Mycobacteriales</taxon>
        <taxon>Corynebacteriaceae</taxon>
        <taxon>Corynebacterium</taxon>
    </lineage>
</organism>
<evidence type="ECO:0000313" key="12">
    <source>
        <dbReference type="Proteomes" id="UP000011016"/>
    </source>
</evidence>
<protein>
    <submittedName>
        <fullName evidence="10">Drug:H+ antiporter-2 (14 Spanner) (DHA2) family drug resistance MFS transporter</fullName>
    </submittedName>
    <submittedName>
        <fullName evidence="9">Major facilitator superfamily permease</fullName>
    </submittedName>
</protein>
<proteinExistence type="predicted"/>
<dbReference type="Gene3D" id="1.20.1720.10">
    <property type="entry name" value="Multidrug resistance protein D"/>
    <property type="match status" value="1"/>
</dbReference>
<feature type="transmembrane region" description="Helical" evidence="7">
    <location>
        <begin position="232"/>
        <end position="254"/>
    </location>
</feature>
<dbReference type="Proteomes" id="UP000006078">
    <property type="component" value="Unassembled WGS sequence"/>
</dbReference>
<dbReference type="InterPro" id="IPR036259">
    <property type="entry name" value="MFS_trans_sf"/>
</dbReference>
<dbReference type="PANTHER" id="PTHR42718">
    <property type="entry name" value="MAJOR FACILITATOR SUPERFAMILY MULTIDRUG TRANSPORTER MFSC"/>
    <property type="match status" value="1"/>
</dbReference>
<dbReference type="EMBL" id="CAJZ01000096">
    <property type="protein sequence ID" value="CCI83379.1"/>
    <property type="molecule type" value="Genomic_DNA"/>
</dbReference>
<evidence type="ECO:0000256" key="5">
    <source>
        <dbReference type="ARBA" id="ARBA00022989"/>
    </source>
</evidence>
<dbReference type="STRING" id="29321.AAV33_01270"/>
<feature type="transmembrane region" description="Helical" evidence="7">
    <location>
        <begin position="209"/>
        <end position="226"/>
    </location>
</feature>
<dbReference type="CDD" id="cd17321">
    <property type="entry name" value="MFS_MMR_MDR_like"/>
    <property type="match status" value="1"/>
</dbReference>
<dbReference type="Pfam" id="PF07690">
    <property type="entry name" value="MFS_1"/>
    <property type="match status" value="1"/>
</dbReference>
<feature type="transmembrane region" description="Helical" evidence="7">
    <location>
        <begin position="56"/>
        <end position="77"/>
    </location>
</feature>
<dbReference type="PRINTS" id="PR01036">
    <property type="entry name" value="TCRTETB"/>
</dbReference>
<reference evidence="10 11" key="2">
    <citation type="submission" date="2012-08" db="EMBL/GenBank/DDBJ databases">
        <title>The Genome Sequence of Turicella otitidis ATCC 51513.</title>
        <authorList>
            <consortium name="The Broad Institute Genome Sequencing Platform"/>
            <person name="Earl A."/>
            <person name="Ward D."/>
            <person name="Feldgarden M."/>
            <person name="Gevers D."/>
            <person name="Huys G."/>
            <person name="Walker B."/>
            <person name="Young S.K."/>
            <person name="Zeng Q."/>
            <person name="Gargeya S."/>
            <person name="Fitzgerald M."/>
            <person name="Haas B."/>
            <person name="Abouelleil A."/>
            <person name="Alvarado L."/>
            <person name="Arachchi H.M."/>
            <person name="Berlin A.M."/>
            <person name="Chapman S.B."/>
            <person name="Goldberg J."/>
            <person name="Griggs A."/>
            <person name="Gujja S."/>
            <person name="Hansen M."/>
            <person name="Howarth C."/>
            <person name="Imamovic A."/>
            <person name="Larimer J."/>
            <person name="McCowen C."/>
            <person name="Montmayeur A."/>
            <person name="Murphy C."/>
            <person name="Neiman D."/>
            <person name="Pearson M."/>
            <person name="Priest M."/>
            <person name="Roberts A."/>
            <person name="Saif S."/>
            <person name="Shea T."/>
            <person name="Sisk P."/>
            <person name="Sykes S."/>
            <person name="Wortman J."/>
            <person name="Nusbaum C."/>
            <person name="Birren B."/>
        </authorList>
    </citation>
    <scope>NUCLEOTIDE SEQUENCE [LARGE SCALE GENOMIC DNA]</scope>
    <source>
        <strain evidence="10 11">ATCC 51513</strain>
    </source>
</reference>
<evidence type="ECO:0000256" key="2">
    <source>
        <dbReference type="ARBA" id="ARBA00022448"/>
    </source>
</evidence>
<dbReference type="OrthoDB" id="7375466at2"/>
<dbReference type="GO" id="GO:0022857">
    <property type="term" value="F:transmembrane transporter activity"/>
    <property type="evidence" value="ECO:0007669"/>
    <property type="project" value="InterPro"/>
</dbReference>
<dbReference type="HOGENOM" id="CLU_000960_28_1_11"/>
<dbReference type="NCBIfam" id="TIGR00711">
    <property type="entry name" value="efflux_EmrB"/>
    <property type="match status" value="1"/>
</dbReference>
<evidence type="ECO:0000313" key="10">
    <source>
        <dbReference type="EMBL" id="EJZ82210.1"/>
    </source>
</evidence>
<keyword evidence="2" id="KW-0813">Transport</keyword>
<dbReference type="AlphaFoldDB" id="I7LBU4"/>
<feature type="transmembrane region" description="Helical" evidence="7">
    <location>
        <begin position="314"/>
        <end position="332"/>
    </location>
</feature>
<evidence type="ECO:0000256" key="4">
    <source>
        <dbReference type="ARBA" id="ARBA00022692"/>
    </source>
</evidence>
<evidence type="ECO:0000313" key="11">
    <source>
        <dbReference type="Proteomes" id="UP000006078"/>
    </source>
</evidence>
<feature type="transmembrane region" description="Helical" evidence="7">
    <location>
        <begin position="280"/>
        <end position="302"/>
    </location>
</feature>
<keyword evidence="6 7" id="KW-0472">Membrane</keyword>
<keyword evidence="11" id="KW-1185">Reference proteome</keyword>
<keyword evidence="4 7" id="KW-0812">Transmembrane</keyword>
<feature type="transmembrane region" description="Helical" evidence="7">
    <location>
        <begin position="89"/>
        <end position="108"/>
    </location>
</feature>
<evidence type="ECO:0000256" key="1">
    <source>
        <dbReference type="ARBA" id="ARBA00004651"/>
    </source>
</evidence>
<dbReference type="SUPFAM" id="SSF103473">
    <property type="entry name" value="MFS general substrate transporter"/>
    <property type="match status" value="2"/>
</dbReference>
<feature type="domain" description="Major facilitator superfamily (MFS) profile" evidence="8">
    <location>
        <begin position="23"/>
        <end position="468"/>
    </location>
</feature>
<comment type="caution">
    <text evidence="9">The sequence shown here is derived from an EMBL/GenBank/DDBJ whole genome shotgun (WGS) entry which is preliminary data.</text>
</comment>
<name>I7LBU4_9CORY</name>
<evidence type="ECO:0000259" key="8">
    <source>
        <dbReference type="PROSITE" id="PS50850"/>
    </source>
</evidence>
<keyword evidence="5 7" id="KW-1133">Transmembrane helix</keyword>
<reference evidence="9 12" key="1">
    <citation type="journal article" date="2012" name="J. Bacteriol.">
        <title>Draft Genome Sequence of Turicella otitidis ATCC 51513, Isolated from Middle Ear Fluid from a Child with Otitis Media.</title>
        <authorList>
            <person name="Brinkrolf K."/>
            <person name="Schneider J."/>
            <person name="Knecht M."/>
            <person name="Ruckert C."/>
            <person name="Tauch A."/>
        </authorList>
    </citation>
    <scope>NUCLEOTIDE SEQUENCE [LARGE SCALE GENOMIC DNA]</scope>
    <source>
        <strain evidence="9 12">ATCC 51513</strain>
    </source>
</reference>
<dbReference type="GO" id="GO:0005886">
    <property type="term" value="C:plasma membrane"/>
    <property type="evidence" value="ECO:0007669"/>
    <property type="project" value="UniProtKB-SubCell"/>
</dbReference>
<dbReference type="InterPro" id="IPR011701">
    <property type="entry name" value="MFS"/>
</dbReference>
<feature type="transmembrane region" description="Helical" evidence="7">
    <location>
        <begin position="344"/>
        <end position="363"/>
    </location>
</feature>
<dbReference type="InterPro" id="IPR020846">
    <property type="entry name" value="MFS_dom"/>
</dbReference>
<accession>I7LBU4</accession>
<evidence type="ECO:0000256" key="7">
    <source>
        <dbReference type="SAM" id="Phobius"/>
    </source>
</evidence>
<dbReference type="PATRIC" id="fig|883169.3.peg.849"/>
<dbReference type="EMBL" id="AHAE01000039">
    <property type="protein sequence ID" value="EJZ82210.1"/>
    <property type="molecule type" value="Genomic_DNA"/>
</dbReference>
<feature type="transmembrane region" description="Helical" evidence="7">
    <location>
        <begin position="440"/>
        <end position="462"/>
    </location>
</feature>
<comment type="subcellular location">
    <subcellularLocation>
        <location evidence="1">Cell membrane</location>
        <topology evidence="1">Multi-pass membrane protein</topology>
    </subcellularLocation>
</comment>
<gene>
    <name evidence="9" type="ORF">BN46_0643</name>
    <name evidence="10" type="ORF">HMPREF9719_00883</name>
</gene>
<dbReference type="Proteomes" id="UP000011016">
    <property type="component" value="Unassembled WGS sequence"/>
</dbReference>
<feature type="transmembrane region" description="Helical" evidence="7">
    <location>
        <begin position="114"/>
        <end position="135"/>
    </location>
</feature>
<dbReference type="InterPro" id="IPR004638">
    <property type="entry name" value="EmrB-like"/>
</dbReference>
<evidence type="ECO:0000256" key="6">
    <source>
        <dbReference type="ARBA" id="ARBA00023136"/>
    </source>
</evidence>
<dbReference type="PROSITE" id="PS50850">
    <property type="entry name" value="MFS"/>
    <property type="match status" value="1"/>
</dbReference>
<feature type="transmembrane region" description="Helical" evidence="7">
    <location>
        <begin position="21"/>
        <end position="44"/>
    </location>
</feature>